<dbReference type="Gene3D" id="3.40.30.10">
    <property type="entry name" value="Glutaredoxin"/>
    <property type="match status" value="1"/>
</dbReference>
<evidence type="ECO:0000256" key="1">
    <source>
        <dbReference type="SAM" id="Phobius"/>
    </source>
</evidence>
<keyword evidence="1" id="KW-1133">Transmembrane helix</keyword>
<dbReference type="SUPFAM" id="SSF52833">
    <property type="entry name" value="Thioredoxin-like"/>
    <property type="match status" value="1"/>
</dbReference>
<dbReference type="InterPro" id="IPR036249">
    <property type="entry name" value="Thioredoxin-like_sf"/>
</dbReference>
<dbReference type="Proteomes" id="UP000543379">
    <property type="component" value="Unassembled WGS sequence"/>
</dbReference>
<dbReference type="InterPro" id="IPR046698">
    <property type="entry name" value="PedC-like"/>
</dbReference>
<feature type="transmembrane region" description="Helical" evidence="1">
    <location>
        <begin position="6"/>
        <end position="30"/>
    </location>
</feature>
<dbReference type="EMBL" id="JAAROV010000002">
    <property type="protein sequence ID" value="MBC1316908.1"/>
    <property type="molecule type" value="Genomic_DNA"/>
</dbReference>
<dbReference type="AlphaFoldDB" id="A0A841W3B1"/>
<accession>A0A841W3B1</accession>
<keyword evidence="1" id="KW-0472">Membrane</keyword>
<sequence length="159" mass="18055">MSNKTMKWILIIMCSLIIIVILFFTALSLFQSRGVSQYNKKVKQEITTSQFIEVDAQKVNSAFKSNQNHIVYVGRPTCPECQSNIDNLISAVNENNQTILYFDTDSNRELKNFHETVKSLKVSEVPSLVSIKNGEVISTLVGVHSKEKILEWLKKTNSN</sequence>
<protein>
    <submittedName>
        <fullName evidence="2">Thioredoxin family protein</fullName>
    </submittedName>
</protein>
<gene>
    <name evidence="2" type="ORF">HB811_08985</name>
</gene>
<name>A0A841W3B1_9LIST</name>
<evidence type="ECO:0000313" key="3">
    <source>
        <dbReference type="Proteomes" id="UP000543379"/>
    </source>
</evidence>
<reference evidence="2 3" key="1">
    <citation type="submission" date="2020-03" db="EMBL/GenBank/DDBJ databases">
        <title>Soil Listeria distribution.</title>
        <authorList>
            <person name="Liao J."/>
            <person name="Wiedmann M."/>
        </authorList>
    </citation>
    <scope>NUCLEOTIDE SEQUENCE [LARGE SCALE GENOMIC DNA]</scope>
    <source>
        <strain evidence="2 3">FSL L7-1816</strain>
    </source>
</reference>
<organism evidence="2 3">
    <name type="scientific">Listeria booriae</name>
    <dbReference type="NCBI Taxonomy" id="1552123"/>
    <lineage>
        <taxon>Bacteria</taxon>
        <taxon>Bacillati</taxon>
        <taxon>Bacillota</taxon>
        <taxon>Bacilli</taxon>
        <taxon>Bacillales</taxon>
        <taxon>Listeriaceae</taxon>
        <taxon>Listeria</taxon>
    </lineage>
</organism>
<dbReference type="CDD" id="cd02947">
    <property type="entry name" value="TRX_family"/>
    <property type="match status" value="1"/>
</dbReference>
<evidence type="ECO:0000313" key="2">
    <source>
        <dbReference type="EMBL" id="MBC1316908.1"/>
    </source>
</evidence>
<keyword evidence="1" id="KW-0812">Transmembrane</keyword>
<dbReference type="RefSeq" id="WP_185368441.1">
    <property type="nucleotide sequence ID" value="NZ_JAAROK010000004.1"/>
</dbReference>
<dbReference type="Pfam" id="PF20207">
    <property type="entry name" value="DUF6568"/>
    <property type="match status" value="1"/>
</dbReference>
<proteinExistence type="predicted"/>
<comment type="caution">
    <text evidence="2">The sequence shown here is derived from an EMBL/GenBank/DDBJ whole genome shotgun (WGS) entry which is preliminary data.</text>
</comment>